<protein>
    <recommendedName>
        <fullName evidence="5">Peroxidase</fullName>
    </recommendedName>
</protein>
<sequence>MWSDLELRFVLTGDNELLKTDTMATTTIYVALALCCAIEAIHLNYRTNPSHFLLDNPSLHLSGPGAAFARVAAFGPQPARLAVNGFGPTIDPAHYGPTTSFSNPPPPLGAGQDPATQTCGLSPPFCAKSRYRAIDGSCNNLEQPSLGMPQTPYGRLAPYNYADGVSAMTLSSSGRPLPNPRDISLRLFPDRQLIDPIWNLNTQQWGQIITHDMSLTAGVVQSHKELVTCCDDNGRLTPDVTSNPVCAPLLIPPNDPIHGPQGTQCMNFVRTGTTRDRGCTSPFEPAEPITTVTAYMDLSMVYGSSQGQANPIRAFQGGRLLTNVRGGREWPPQDPNVTITCESAQAPTEPCYLTGDIRVNQNPQLTVLQVILMREHNRIADGLAKLNPHWNDETIYQEARRIHIAEIQHINYYEYLPILLGFENMVKNKLIYPGAHGYVNDYNPGVDPSVLDEHATAAFRHFHTLIRGYLKLISENRRTVGTVRMSDWFNRPLLLELDNAFDHLARGLATQEQDFSDQFWDSEITQFLFKRNNTFGGDLRATDIQRGRDHGLGTYSATRAACGLPEPQTFDDMLDFISKENVNVLKNLYETPQDVELVVAGSLERNVPGAQAGPTYLCILTEQFYRTRVGDRYFYENGADPDTAFTPSQLDTIRKGSSMARLLCDNGDNIRVMQPRAFQQISHGNKVVPCDQLPFVDLTLWQDARGHF</sequence>
<dbReference type="Gene3D" id="1.10.640.10">
    <property type="entry name" value="Haem peroxidase domain superfamily, animal type"/>
    <property type="match status" value="1"/>
</dbReference>
<organism evidence="3 4">
    <name type="scientific">Mythimna separata</name>
    <name type="common">Oriental armyworm</name>
    <name type="synonym">Pseudaletia separata</name>
    <dbReference type="NCBI Taxonomy" id="271217"/>
    <lineage>
        <taxon>Eukaryota</taxon>
        <taxon>Metazoa</taxon>
        <taxon>Ecdysozoa</taxon>
        <taxon>Arthropoda</taxon>
        <taxon>Hexapoda</taxon>
        <taxon>Insecta</taxon>
        <taxon>Pterygota</taxon>
        <taxon>Neoptera</taxon>
        <taxon>Endopterygota</taxon>
        <taxon>Lepidoptera</taxon>
        <taxon>Glossata</taxon>
        <taxon>Ditrysia</taxon>
        <taxon>Noctuoidea</taxon>
        <taxon>Noctuidae</taxon>
        <taxon>Noctuinae</taxon>
        <taxon>Hadenini</taxon>
        <taxon>Mythimna</taxon>
    </lineage>
</organism>
<keyword evidence="1" id="KW-0575">Peroxidase</keyword>
<dbReference type="InterPro" id="IPR010255">
    <property type="entry name" value="Haem_peroxidase_sf"/>
</dbReference>
<dbReference type="FunFam" id="1.10.640.10:FF:000009">
    <property type="entry name" value="Peroxidase, isoform B"/>
    <property type="match status" value="1"/>
</dbReference>
<dbReference type="CDD" id="cd09823">
    <property type="entry name" value="peroxinectin_like"/>
    <property type="match status" value="1"/>
</dbReference>
<dbReference type="SUPFAM" id="SSF48113">
    <property type="entry name" value="Heme-dependent peroxidases"/>
    <property type="match status" value="1"/>
</dbReference>
<keyword evidence="1" id="KW-0560">Oxidoreductase</keyword>
<dbReference type="GO" id="GO:0004601">
    <property type="term" value="F:peroxidase activity"/>
    <property type="evidence" value="ECO:0007669"/>
    <property type="project" value="UniProtKB-KW"/>
</dbReference>
<dbReference type="GO" id="GO:0006979">
    <property type="term" value="P:response to oxidative stress"/>
    <property type="evidence" value="ECO:0007669"/>
    <property type="project" value="InterPro"/>
</dbReference>
<name>A0AAD8DS89_MYTSE</name>
<evidence type="ECO:0000256" key="2">
    <source>
        <dbReference type="PIRSR" id="PIRSR619791-2"/>
    </source>
</evidence>
<dbReference type="PANTHER" id="PTHR11475:SF86">
    <property type="entry name" value="PEROXIDASE"/>
    <property type="match status" value="1"/>
</dbReference>
<dbReference type="PANTHER" id="PTHR11475">
    <property type="entry name" value="OXIDASE/PEROXIDASE"/>
    <property type="match status" value="1"/>
</dbReference>
<dbReference type="PROSITE" id="PS50292">
    <property type="entry name" value="PEROXIDASE_3"/>
    <property type="match status" value="1"/>
</dbReference>
<keyword evidence="2" id="KW-0479">Metal-binding</keyword>
<evidence type="ECO:0000256" key="1">
    <source>
        <dbReference type="ARBA" id="ARBA00022559"/>
    </source>
</evidence>
<dbReference type="GO" id="GO:0046872">
    <property type="term" value="F:metal ion binding"/>
    <property type="evidence" value="ECO:0007669"/>
    <property type="project" value="UniProtKB-KW"/>
</dbReference>
<dbReference type="AlphaFoldDB" id="A0AAD8DS89"/>
<dbReference type="InterPro" id="IPR037120">
    <property type="entry name" value="Haem_peroxidase_sf_animal"/>
</dbReference>
<accession>A0AAD8DS89</accession>
<dbReference type="GO" id="GO:0020037">
    <property type="term" value="F:heme binding"/>
    <property type="evidence" value="ECO:0007669"/>
    <property type="project" value="InterPro"/>
</dbReference>
<dbReference type="EMBL" id="JARGEI010000015">
    <property type="protein sequence ID" value="KAJ8719044.1"/>
    <property type="molecule type" value="Genomic_DNA"/>
</dbReference>
<evidence type="ECO:0008006" key="5">
    <source>
        <dbReference type="Google" id="ProtNLM"/>
    </source>
</evidence>
<keyword evidence="2" id="KW-0408">Iron</keyword>
<keyword evidence="4" id="KW-1185">Reference proteome</keyword>
<dbReference type="Proteomes" id="UP001231518">
    <property type="component" value="Chromosome 8"/>
</dbReference>
<dbReference type="InterPro" id="IPR019791">
    <property type="entry name" value="Haem_peroxidase_animal"/>
</dbReference>
<reference evidence="3" key="1">
    <citation type="submission" date="2023-03" db="EMBL/GenBank/DDBJ databases">
        <title>Chromosome-level genomes of two armyworms, Mythimna separata and Mythimna loreyi, provide insights into the biosynthesis and reception of sex pheromones.</title>
        <authorList>
            <person name="Zhao H."/>
        </authorList>
    </citation>
    <scope>NUCLEOTIDE SEQUENCE</scope>
    <source>
        <strain evidence="3">BeijingLab</strain>
        <tissue evidence="3">Pupa</tissue>
    </source>
</reference>
<dbReference type="PRINTS" id="PR00457">
    <property type="entry name" value="ANPEROXIDASE"/>
</dbReference>
<feature type="binding site" description="axial binding residue" evidence="2">
    <location>
        <position position="463"/>
    </location>
    <ligand>
        <name>heme b</name>
        <dbReference type="ChEBI" id="CHEBI:60344"/>
    </ligand>
    <ligandPart>
        <name>Fe</name>
        <dbReference type="ChEBI" id="CHEBI:18248"/>
    </ligandPart>
</feature>
<proteinExistence type="predicted"/>
<dbReference type="Pfam" id="PF03098">
    <property type="entry name" value="An_peroxidase"/>
    <property type="match status" value="1"/>
</dbReference>
<gene>
    <name evidence="3" type="ORF">PYW07_016600</name>
</gene>
<evidence type="ECO:0000313" key="4">
    <source>
        <dbReference type="Proteomes" id="UP001231518"/>
    </source>
</evidence>
<keyword evidence="2" id="KW-0349">Heme</keyword>
<evidence type="ECO:0000313" key="3">
    <source>
        <dbReference type="EMBL" id="KAJ8719044.1"/>
    </source>
</evidence>
<comment type="caution">
    <text evidence="3">The sequence shown here is derived from an EMBL/GenBank/DDBJ whole genome shotgun (WGS) entry which is preliminary data.</text>
</comment>